<dbReference type="RefSeq" id="WP_247956775.1">
    <property type="nucleotide sequence ID" value="NZ_CP078077.1"/>
</dbReference>
<evidence type="ECO:0000313" key="1">
    <source>
        <dbReference type="EMBL" id="UPL13504.1"/>
    </source>
</evidence>
<keyword evidence="2" id="KW-1185">Reference proteome</keyword>
<sequence length="296" mass="33631">MLFSRGSNGRRMLRRRRDTHDLRWLSARAWTTRWYPQGIDIGERGGRRTLAVSWFRQDRTGHHLASRVVLIDTERARHIDIALAIEDDAGDLQPAQIHTGGLAWFGDRLFAAATGRGIWEFDLSDIRRVHGPVARRVRGIAGRWWPRSALVAVRTRVHPIDLRCSFLGREFDADGAPLRRVLIGEYRRDDEGRIGDFTIPEGTDDGFVAHERFAPGIPRMQGAVRWGDRILVSQSALKTPGRLWTGTRDALTRHSVSLPAGCEDLALDPDERMLWTLGEHPRHRVVRGIPFARIGL</sequence>
<proteinExistence type="predicted"/>
<protein>
    <submittedName>
        <fullName evidence="1">Uncharacterized protein</fullName>
    </submittedName>
</protein>
<reference evidence="1 2" key="1">
    <citation type="submission" date="2021-06" db="EMBL/GenBank/DDBJ databases">
        <title>Genome-based taxonomic framework of Microbacterium strains isolated from marine environment, the description of four new species and reclassification of four preexisting species.</title>
        <authorList>
            <person name="Lee S.D."/>
            <person name="Kim S.-M."/>
            <person name="Byeon Y.-S."/>
            <person name="Yang H.L."/>
            <person name="Kim I.S."/>
        </authorList>
    </citation>
    <scope>NUCLEOTIDE SEQUENCE [LARGE SCALE GENOMIC DNA]</scope>
    <source>
        <strain evidence="1 2">SSW1-36</strain>
    </source>
</reference>
<dbReference type="Proteomes" id="UP000831963">
    <property type="component" value="Chromosome"/>
</dbReference>
<gene>
    <name evidence="1" type="ORF">KV396_03055</name>
</gene>
<dbReference type="EMBL" id="CP078077">
    <property type="protein sequence ID" value="UPL13504.1"/>
    <property type="molecule type" value="Genomic_DNA"/>
</dbReference>
<organism evidence="1 2">
    <name type="scientific">Microbacterium galbinum</name>
    <dbReference type="NCBI Taxonomy" id="2851646"/>
    <lineage>
        <taxon>Bacteria</taxon>
        <taxon>Bacillati</taxon>
        <taxon>Actinomycetota</taxon>
        <taxon>Actinomycetes</taxon>
        <taxon>Micrococcales</taxon>
        <taxon>Microbacteriaceae</taxon>
        <taxon>Microbacterium</taxon>
    </lineage>
</organism>
<evidence type="ECO:0000313" key="2">
    <source>
        <dbReference type="Proteomes" id="UP000831963"/>
    </source>
</evidence>
<accession>A0ABY4IL49</accession>
<name>A0ABY4IL49_9MICO</name>